<proteinExistence type="predicted"/>
<dbReference type="EMBL" id="JAMDLZ010000033">
    <property type="protein sequence ID" value="MCY9548747.1"/>
    <property type="molecule type" value="Genomic_DNA"/>
</dbReference>
<reference evidence="1 2" key="1">
    <citation type="submission" date="2022-05" db="EMBL/GenBank/DDBJ databases">
        <title>Genome Sequencing of Bee-Associated Microbes.</title>
        <authorList>
            <person name="Dunlap C."/>
        </authorList>
    </citation>
    <scope>NUCLEOTIDE SEQUENCE [LARGE SCALE GENOMIC DNA]</scope>
    <source>
        <strain evidence="1 2">NRRL BD-083</strain>
    </source>
</reference>
<comment type="caution">
    <text evidence="1">The sequence shown here is derived from an EMBL/GenBank/DDBJ whole genome shotgun (WGS) entry which is preliminary data.</text>
</comment>
<organism evidence="1 2">
    <name type="scientific">Lysinibacillus xylanilyticus</name>
    <dbReference type="NCBI Taxonomy" id="582475"/>
    <lineage>
        <taxon>Bacteria</taxon>
        <taxon>Bacillati</taxon>
        <taxon>Bacillota</taxon>
        <taxon>Bacilli</taxon>
        <taxon>Bacillales</taxon>
        <taxon>Bacillaceae</taxon>
        <taxon>Lysinibacillus</taxon>
    </lineage>
</organism>
<gene>
    <name evidence="1" type="ORF">M5W82_17640</name>
</gene>
<evidence type="ECO:0000313" key="2">
    <source>
        <dbReference type="Proteomes" id="UP001527052"/>
    </source>
</evidence>
<accession>A0ABT4ESV3</accession>
<dbReference type="Proteomes" id="UP001527052">
    <property type="component" value="Unassembled WGS sequence"/>
</dbReference>
<protein>
    <submittedName>
        <fullName evidence="1">Uncharacterized protein</fullName>
    </submittedName>
</protein>
<sequence length="191" mass="22913">MKKPFLIRLSMFIFSFSLSMLLGNPVYLLTKASDKIEYLYPANKEKVFDETVDEFYEALRDLKYPVHQELYKRYKLRSKEQQRHLDTILFKEMPDASVNIREKLLFKEVEKLNYITFDGNILRPYPDIDINYHQTVSPDRQVYFFYSFKDTEKEFRGRYAIYDAETKETVAGGNTYMPKLNHTRNTYDKEG</sequence>
<dbReference type="RefSeq" id="WP_268638777.1">
    <property type="nucleotide sequence ID" value="NZ_JAMDLZ010000033.1"/>
</dbReference>
<evidence type="ECO:0000313" key="1">
    <source>
        <dbReference type="EMBL" id="MCY9548747.1"/>
    </source>
</evidence>
<name>A0ABT4ESV3_9BACI</name>
<keyword evidence="2" id="KW-1185">Reference proteome</keyword>